<dbReference type="Proteomes" id="UP000234681">
    <property type="component" value="Chromosome 17"/>
</dbReference>
<sequence>MQMALLSPPQCCLVWLLRVGRFHSDQALSHDTRDELSPHTEISSWVDACQFLCWYLFGDCLFHFLP</sequence>
<reference evidence="2" key="1">
    <citation type="submission" date="2005-09" db="EMBL/GenBank/DDBJ databases">
        <authorList>
            <person name="Mural R.J."/>
            <person name="Li P.W."/>
            <person name="Adams M.D."/>
            <person name="Amanatides P.G."/>
            <person name="Baden-Tillson H."/>
            <person name="Barnstead M."/>
            <person name="Chin S.H."/>
            <person name="Dew I."/>
            <person name="Evans C.A."/>
            <person name="Ferriera S."/>
            <person name="Flanigan M."/>
            <person name="Fosler C."/>
            <person name="Glodek A."/>
            <person name="Gu Z."/>
            <person name="Holt R.A."/>
            <person name="Jennings D."/>
            <person name="Kraft C.L."/>
            <person name="Lu F."/>
            <person name="Nguyen T."/>
            <person name="Nusskern D.R."/>
            <person name="Pfannkoch C.M."/>
            <person name="Sitter C."/>
            <person name="Sutton G.G."/>
            <person name="Venter J.C."/>
            <person name="Wang Z."/>
            <person name="Woodage T."/>
            <person name="Zheng X.H."/>
            <person name="Zhong F."/>
        </authorList>
    </citation>
    <scope>NUCLEOTIDE SEQUENCE [LARGE SCALE GENOMIC DNA]</scope>
    <source>
        <strain>BN</strain>
        <strain evidence="2">Sprague-Dawley</strain>
    </source>
</reference>
<evidence type="ECO:0000313" key="1">
    <source>
        <dbReference type="EMBL" id="EDL98101.1"/>
    </source>
</evidence>
<dbReference type="AlphaFoldDB" id="A6J6V1"/>
<gene>
    <name evidence="1" type="ORF">rCG_44071</name>
</gene>
<organism evidence="1 2">
    <name type="scientific">Rattus norvegicus</name>
    <name type="common">Rat</name>
    <dbReference type="NCBI Taxonomy" id="10116"/>
    <lineage>
        <taxon>Eukaryota</taxon>
        <taxon>Metazoa</taxon>
        <taxon>Chordata</taxon>
        <taxon>Craniata</taxon>
        <taxon>Vertebrata</taxon>
        <taxon>Euteleostomi</taxon>
        <taxon>Mammalia</taxon>
        <taxon>Eutheria</taxon>
        <taxon>Euarchontoglires</taxon>
        <taxon>Glires</taxon>
        <taxon>Rodentia</taxon>
        <taxon>Myomorpha</taxon>
        <taxon>Muroidea</taxon>
        <taxon>Muridae</taxon>
        <taxon>Murinae</taxon>
        <taxon>Rattus</taxon>
    </lineage>
</organism>
<proteinExistence type="predicted"/>
<name>A6J6V1_RAT</name>
<evidence type="ECO:0000313" key="2">
    <source>
        <dbReference type="Proteomes" id="UP000234681"/>
    </source>
</evidence>
<dbReference type="EMBL" id="CH473977">
    <property type="protein sequence ID" value="EDL98101.1"/>
    <property type="molecule type" value="Genomic_DNA"/>
</dbReference>
<accession>A6J6V1</accession>
<protein>
    <submittedName>
        <fullName evidence="1">RCG44071</fullName>
    </submittedName>
</protein>